<dbReference type="HOGENOM" id="CLU_093792_0_0_6"/>
<evidence type="ECO:0000313" key="2">
    <source>
        <dbReference type="Proteomes" id="UP000000466"/>
    </source>
</evidence>
<dbReference type="InterPro" id="IPR009858">
    <property type="entry name" value="DUF1415"/>
</dbReference>
<reference evidence="1 2" key="1">
    <citation type="journal article" date="2013" name="Genome Announc.">
        <title>Complete genome sequence of Simiduia agarivorans SA1(T), a marine bacterium able to degrade a variety of polysaccharides.</title>
        <authorList>
            <person name="Lin S.Y."/>
            <person name="Shieh W.Y."/>
            <person name="Chen J.S."/>
            <person name="Tang S.L."/>
        </authorList>
    </citation>
    <scope>NUCLEOTIDE SEQUENCE [LARGE SCALE GENOMIC DNA]</scope>
    <source>
        <strain evidence="2">DSM 21679 / JCM 13881 / BCRC 17597 / SA1</strain>
    </source>
</reference>
<keyword evidence="2" id="KW-1185">Reference proteome</keyword>
<dbReference type="EMBL" id="CP003746">
    <property type="protein sequence ID" value="AFU99946.1"/>
    <property type="molecule type" value="Genomic_DNA"/>
</dbReference>
<dbReference type="Proteomes" id="UP000000466">
    <property type="component" value="Chromosome"/>
</dbReference>
<gene>
    <name evidence="1" type="ordered locus">M5M_14040</name>
</gene>
<dbReference type="STRING" id="1117647.M5M_14040"/>
<accession>K4KLN7</accession>
<dbReference type="RefSeq" id="WP_015048099.1">
    <property type="nucleotide sequence ID" value="NC_018868.3"/>
</dbReference>
<dbReference type="KEGG" id="saga:M5M_14040"/>
<dbReference type="OrthoDB" id="277390at2"/>
<sequence length="189" mass="20788">MKSESEMIAAVTQWVEDVVIGLNLCPFARKPQRAGLVRYQVSGARDEEALLADMAYECGLLAELPASELETTLIIVPGCLAAFEDYNQFLDLAEALIAHLGYTGEFQLASFHPDYQFAGTEPGDAENLTNRAPYPVLHLIREASIEKVLAHYPDPEAIPEHNIRRVSALSADERARLFPYLFGGHLSGG</sequence>
<proteinExistence type="predicted"/>
<name>K4KLN7_SIMAS</name>
<protein>
    <submittedName>
        <fullName evidence="1">Uncharacterized protein</fullName>
    </submittedName>
</protein>
<dbReference type="Pfam" id="PF07209">
    <property type="entry name" value="DUF1415"/>
    <property type="match status" value="1"/>
</dbReference>
<dbReference type="AlphaFoldDB" id="K4KLN7"/>
<dbReference type="eggNOG" id="COG3310">
    <property type="taxonomic scope" value="Bacteria"/>
</dbReference>
<evidence type="ECO:0000313" key="1">
    <source>
        <dbReference type="EMBL" id="AFU99946.1"/>
    </source>
</evidence>
<organism evidence="1 2">
    <name type="scientific">Simiduia agarivorans (strain DSM 21679 / JCM 13881 / BCRC 17597 / SA1)</name>
    <dbReference type="NCBI Taxonomy" id="1117647"/>
    <lineage>
        <taxon>Bacteria</taxon>
        <taxon>Pseudomonadati</taxon>
        <taxon>Pseudomonadota</taxon>
        <taxon>Gammaproteobacteria</taxon>
        <taxon>Cellvibrionales</taxon>
        <taxon>Cellvibrionaceae</taxon>
        <taxon>Simiduia</taxon>
    </lineage>
</organism>